<dbReference type="EMBL" id="CAXAMN010012995">
    <property type="protein sequence ID" value="CAK9039578.1"/>
    <property type="molecule type" value="Genomic_DNA"/>
</dbReference>
<evidence type="ECO:0000313" key="1">
    <source>
        <dbReference type="EMBL" id="CAK9039578.1"/>
    </source>
</evidence>
<dbReference type="EMBL" id="CAXAMN010012998">
    <property type="protein sequence ID" value="CAK9039579.1"/>
    <property type="molecule type" value="Genomic_DNA"/>
</dbReference>
<keyword evidence="3" id="KW-1185">Reference proteome</keyword>
<accession>A0ABP0LNE0</accession>
<name>A0ABP0LNE0_9DINO</name>
<proteinExistence type="predicted"/>
<evidence type="ECO:0000313" key="3">
    <source>
        <dbReference type="Proteomes" id="UP001642484"/>
    </source>
</evidence>
<sequence length="256" mass="28758">MITPLSLDLLFQVLTPRHGTLETWVPYVFGQVPQFINDLAEHNEWAANIVWLDFTKYGKLSGCDLNDTCDLLSSILSRKPQHSVAVVISPFLVSERTQNGVRGEIRRVEDKLDAVKIQSELIMIRMKEAPSQKHVPLQFAAWICMQEGTVADNIFASSQLLADRSMSAFQESAQYLAGSEVPEQILSSLLAKVDIPAEAVLGLINLSPYDAWLEWTAHYWPKSHPGVRIPSLSLSKSLHIIEYCQRSIALKLMEDI</sequence>
<comment type="caution">
    <text evidence="2">The sequence shown here is derived from an EMBL/GenBank/DDBJ whole genome shotgun (WGS) entry which is preliminary data.</text>
</comment>
<reference evidence="2 3" key="1">
    <citation type="submission" date="2024-02" db="EMBL/GenBank/DDBJ databases">
        <authorList>
            <person name="Chen Y."/>
            <person name="Shah S."/>
            <person name="Dougan E. K."/>
            <person name="Thang M."/>
            <person name="Chan C."/>
        </authorList>
    </citation>
    <scope>NUCLEOTIDE SEQUENCE [LARGE SCALE GENOMIC DNA]</scope>
</reference>
<dbReference type="Proteomes" id="UP001642484">
    <property type="component" value="Unassembled WGS sequence"/>
</dbReference>
<gene>
    <name evidence="1" type="ORF">CCMP2556_LOCUS21441</name>
    <name evidence="2" type="ORF">CCMP2556_LOCUS21442</name>
</gene>
<evidence type="ECO:0000313" key="2">
    <source>
        <dbReference type="EMBL" id="CAK9039579.1"/>
    </source>
</evidence>
<protein>
    <submittedName>
        <fullName evidence="2">Uncharacterized protein</fullName>
    </submittedName>
</protein>
<organism evidence="2 3">
    <name type="scientific">Durusdinium trenchii</name>
    <dbReference type="NCBI Taxonomy" id="1381693"/>
    <lineage>
        <taxon>Eukaryota</taxon>
        <taxon>Sar</taxon>
        <taxon>Alveolata</taxon>
        <taxon>Dinophyceae</taxon>
        <taxon>Suessiales</taxon>
        <taxon>Symbiodiniaceae</taxon>
        <taxon>Durusdinium</taxon>
    </lineage>
</organism>